<accession>A0AA37W4N8</accession>
<evidence type="ECO:0000259" key="1">
    <source>
        <dbReference type="Pfam" id="PF00149"/>
    </source>
</evidence>
<dbReference type="GO" id="GO:0016787">
    <property type="term" value="F:hydrolase activity"/>
    <property type="evidence" value="ECO:0007669"/>
    <property type="project" value="InterPro"/>
</dbReference>
<gene>
    <name evidence="2" type="ORF">GCM10007914_15390</name>
</gene>
<dbReference type="EMBL" id="BSNE01000011">
    <property type="protein sequence ID" value="GLQ02658.1"/>
    <property type="molecule type" value="Genomic_DNA"/>
</dbReference>
<protein>
    <submittedName>
        <fullName evidence="2">Serine/threonine protein phosphatase</fullName>
    </submittedName>
</protein>
<dbReference type="InterPro" id="IPR029052">
    <property type="entry name" value="Metallo-depent_PP-like"/>
</dbReference>
<dbReference type="Proteomes" id="UP001161408">
    <property type="component" value="Unassembled WGS sequence"/>
</dbReference>
<evidence type="ECO:0000313" key="2">
    <source>
        <dbReference type="EMBL" id="GLQ02658.1"/>
    </source>
</evidence>
<dbReference type="InterPro" id="IPR004843">
    <property type="entry name" value="Calcineurin-like_PHP"/>
</dbReference>
<evidence type="ECO:0000313" key="3">
    <source>
        <dbReference type="Proteomes" id="UP001161408"/>
    </source>
</evidence>
<dbReference type="Gene3D" id="3.60.21.10">
    <property type="match status" value="2"/>
</dbReference>
<comment type="caution">
    <text evidence="2">The sequence shown here is derived from an EMBL/GenBank/DDBJ whole genome shotgun (WGS) entry which is preliminary data.</text>
</comment>
<dbReference type="PANTHER" id="PTHR37844:SF2">
    <property type="entry name" value="SER_THR PROTEIN PHOSPHATASE SUPERFAMILY (AFU_ORTHOLOGUE AFUA_1G14840)"/>
    <property type="match status" value="1"/>
</dbReference>
<name>A0AA37W4N8_9GAMM</name>
<dbReference type="AlphaFoldDB" id="A0AA37W4N8"/>
<reference evidence="2" key="1">
    <citation type="journal article" date="2014" name="Int. J. Syst. Evol. Microbiol.">
        <title>Complete genome sequence of Corynebacterium casei LMG S-19264T (=DSM 44701T), isolated from a smear-ripened cheese.</title>
        <authorList>
            <consortium name="US DOE Joint Genome Institute (JGI-PGF)"/>
            <person name="Walter F."/>
            <person name="Albersmeier A."/>
            <person name="Kalinowski J."/>
            <person name="Ruckert C."/>
        </authorList>
    </citation>
    <scope>NUCLEOTIDE SEQUENCE</scope>
    <source>
        <strain evidence="2">NBRC 103034</strain>
    </source>
</reference>
<feature type="domain" description="Calcineurin-like phosphoesterase" evidence="1">
    <location>
        <begin position="1"/>
        <end position="217"/>
    </location>
</feature>
<dbReference type="Pfam" id="PF00149">
    <property type="entry name" value="Metallophos"/>
    <property type="match status" value="1"/>
</dbReference>
<dbReference type="PANTHER" id="PTHR37844">
    <property type="entry name" value="SER/THR PROTEIN PHOSPHATASE SUPERFAMILY (AFU_ORTHOLOGUE AFUA_1G14840)"/>
    <property type="match status" value="1"/>
</dbReference>
<proteinExistence type="predicted"/>
<sequence>MKLAIFSDIHNEFGVWHPPKLDADVVILAGDIHSKHRGAQWATESFDVPVIYVPGNHEYYGSNIDSVNKKLKEQVENSHVHVLLNENINIGGVNFIGSTLWTDFKLFGEKKQRECSFYAGSRINDYERIRLNDNGKYRKLRTADTQGFFDNSVSFIEKTLAKNTNNKTVIVTHHAPSDRSTPQQYKDDLLSASFSSNLEKLLAQYDINLWVHGHTHHNVDYMLSGTRVVSNQRGYAKVEENTSFCETYTIEV</sequence>
<keyword evidence="3" id="KW-1185">Reference proteome</keyword>
<reference evidence="2" key="2">
    <citation type="submission" date="2023-01" db="EMBL/GenBank/DDBJ databases">
        <title>Draft genome sequence of Pseudoalteromonas tetraodonis strain NBRC 103034.</title>
        <authorList>
            <person name="Sun Q."/>
            <person name="Mori K."/>
        </authorList>
    </citation>
    <scope>NUCLEOTIDE SEQUENCE</scope>
    <source>
        <strain evidence="2">NBRC 103034</strain>
    </source>
</reference>
<dbReference type="SUPFAM" id="SSF56300">
    <property type="entry name" value="Metallo-dependent phosphatases"/>
    <property type="match status" value="1"/>
</dbReference>
<organism evidence="2 3">
    <name type="scientific">Pseudoalteromonas tetraodonis GFC</name>
    <dbReference type="NCBI Taxonomy" id="1315271"/>
    <lineage>
        <taxon>Bacteria</taxon>
        <taxon>Pseudomonadati</taxon>
        <taxon>Pseudomonadota</taxon>
        <taxon>Gammaproteobacteria</taxon>
        <taxon>Alteromonadales</taxon>
        <taxon>Pseudoalteromonadaceae</taxon>
        <taxon>Pseudoalteromonas</taxon>
    </lineage>
</organism>